<keyword evidence="2" id="KW-1185">Reference proteome</keyword>
<dbReference type="OrthoDB" id="301067at2759"/>
<gene>
    <name evidence="1" type="ORF">PSON_ATCC_30995.1.T1240186</name>
</gene>
<dbReference type="EMBL" id="CAJJDN010000124">
    <property type="protein sequence ID" value="CAD8120173.1"/>
    <property type="molecule type" value="Genomic_DNA"/>
</dbReference>
<evidence type="ECO:0000313" key="1">
    <source>
        <dbReference type="EMBL" id="CAD8120173.1"/>
    </source>
</evidence>
<name>A0A8S1QXZ2_9CILI</name>
<protein>
    <submittedName>
        <fullName evidence="1">Uncharacterized protein</fullName>
    </submittedName>
</protein>
<dbReference type="Proteomes" id="UP000692954">
    <property type="component" value="Unassembled WGS sequence"/>
</dbReference>
<proteinExistence type="predicted"/>
<accession>A0A8S1QXZ2</accession>
<evidence type="ECO:0000313" key="2">
    <source>
        <dbReference type="Proteomes" id="UP000692954"/>
    </source>
</evidence>
<reference evidence="1" key="1">
    <citation type="submission" date="2021-01" db="EMBL/GenBank/DDBJ databases">
        <authorList>
            <consortium name="Genoscope - CEA"/>
            <person name="William W."/>
        </authorList>
    </citation>
    <scope>NUCLEOTIDE SEQUENCE</scope>
</reference>
<sequence length="245" mass="28992">MIVQITIDKKIQLQEGSIRCYTFILLTEVLLKSFLNFQYKINLFYVVIFTFYYKNGRNLLHLRKKQNNFSKINSQIQTLDIISKIPKMAVQSCLLIPIYGFEQLFIEENDILKKFIRRCKSCKLNMFNTIMILCEHDRYCNDFAQMIENFIIVIKTILQWSDFYIDSKQRELWKKIGEHEKCSLGDITSGSVLFDEQKMIEQLTKGNPIRDSASNTHIKIQTHMPEGEIQTLPEKFPKKKNKLIN</sequence>
<dbReference type="AlphaFoldDB" id="A0A8S1QXZ2"/>
<organism evidence="1 2">
    <name type="scientific">Paramecium sonneborni</name>
    <dbReference type="NCBI Taxonomy" id="65129"/>
    <lineage>
        <taxon>Eukaryota</taxon>
        <taxon>Sar</taxon>
        <taxon>Alveolata</taxon>
        <taxon>Ciliophora</taxon>
        <taxon>Intramacronucleata</taxon>
        <taxon>Oligohymenophorea</taxon>
        <taxon>Peniculida</taxon>
        <taxon>Parameciidae</taxon>
        <taxon>Paramecium</taxon>
    </lineage>
</organism>
<comment type="caution">
    <text evidence="1">The sequence shown here is derived from an EMBL/GenBank/DDBJ whole genome shotgun (WGS) entry which is preliminary data.</text>
</comment>